<feature type="modified residue" description="Phosphohistidine" evidence="1">
    <location>
        <position position="112"/>
    </location>
</feature>
<evidence type="ECO:0000259" key="4">
    <source>
        <dbReference type="PROSITE" id="PS50894"/>
    </source>
</evidence>
<gene>
    <name evidence="5" type="ORF">ABV298_02690</name>
</gene>
<dbReference type="Pfam" id="PF01627">
    <property type="entry name" value="Hpt"/>
    <property type="match status" value="1"/>
</dbReference>
<feature type="domain" description="Response regulatory" evidence="3">
    <location>
        <begin position="1"/>
        <end position="34"/>
    </location>
</feature>
<dbReference type="PROSITE" id="PS50894">
    <property type="entry name" value="HPT"/>
    <property type="match status" value="1"/>
</dbReference>
<evidence type="ECO:0000313" key="5">
    <source>
        <dbReference type="EMBL" id="XCH27891.1"/>
    </source>
</evidence>
<accession>A0AAU8FVQ7</accession>
<dbReference type="RefSeq" id="WP_353723129.1">
    <property type="nucleotide sequence ID" value="NZ_CP159289.1"/>
</dbReference>
<sequence>MVGEKEECLSIGANSYISKPFKESELLYAIAHLGNKENYGTSQSKDFAQQPPVTKMTDSILNLEYLTEITGGDQELRDELIAMFEKDSQVQLANIAGAARDNDPERLRQAIHKFRSSLFSVGLLNTANQYKELEAILKQGEWNSELDQKLTDLKAESETGLSQLKNLS</sequence>
<feature type="domain" description="HPt" evidence="4">
    <location>
        <begin position="73"/>
        <end position="168"/>
    </location>
</feature>
<protein>
    <submittedName>
        <fullName evidence="5">Hpt domain-containing protein</fullName>
    </submittedName>
</protein>
<evidence type="ECO:0000259" key="3">
    <source>
        <dbReference type="PROSITE" id="PS50110"/>
    </source>
</evidence>
<dbReference type="EMBL" id="CP159289">
    <property type="protein sequence ID" value="XCH27891.1"/>
    <property type="molecule type" value="Genomic_DNA"/>
</dbReference>
<dbReference type="InterPro" id="IPR001789">
    <property type="entry name" value="Sig_transdc_resp-reg_receiver"/>
</dbReference>
<name>A0AAU8FVQ7_9BACT</name>
<reference evidence="5" key="1">
    <citation type="submission" date="2024-06" db="EMBL/GenBank/DDBJ databases">
        <title>Sequencing and assembly of the genome of Dyadobacter sp. strain 676, a symbiont of Cyamopsis tetragonoloba.</title>
        <authorList>
            <person name="Guro P."/>
            <person name="Sazanova A."/>
            <person name="Kuznetsova I."/>
            <person name="Belimov A."/>
            <person name="Safronova V."/>
        </authorList>
    </citation>
    <scope>NUCLEOTIDE SEQUENCE</scope>
    <source>
        <strain evidence="5">676</strain>
    </source>
</reference>
<dbReference type="Gene3D" id="3.40.50.2300">
    <property type="match status" value="1"/>
</dbReference>
<evidence type="ECO:0000256" key="2">
    <source>
        <dbReference type="PROSITE-ProRule" id="PRU00169"/>
    </source>
</evidence>
<dbReference type="Gene3D" id="1.20.120.160">
    <property type="entry name" value="HPT domain"/>
    <property type="match status" value="1"/>
</dbReference>
<proteinExistence type="predicted"/>
<dbReference type="GO" id="GO:0000160">
    <property type="term" value="P:phosphorelay signal transduction system"/>
    <property type="evidence" value="ECO:0007669"/>
    <property type="project" value="InterPro"/>
</dbReference>
<comment type="caution">
    <text evidence="2">Lacks conserved residue(s) required for the propagation of feature annotation.</text>
</comment>
<dbReference type="PROSITE" id="PS50110">
    <property type="entry name" value="RESPONSE_REGULATORY"/>
    <property type="match status" value="1"/>
</dbReference>
<organism evidence="5">
    <name type="scientific">Dyadobacter sp. 676</name>
    <dbReference type="NCBI Taxonomy" id="3088362"/>
    <lineage>
        <taxon>Bacteria</taxon>
        <taxon>Pseudomonadati</taxon>
        <taxon>Bacteroidota</taxon>
        <taxon>Cytophagia</taxon>
        <taxon>Cytophagales</taxon>
        <taxon>Spirosomataceae</taxon>
        <taxon>Dyadobacter</taxon>
    </lineage>
</organism>
<dbReference type="AlphaFoldDB" id="A0AAU8FVQ7"/>
<dbReference type="SUPFAM" id="SSF47226">
    <property type="entry name" value="Histidine-containing phosphotransfer domain, HPT domain"/>
    <property type="match status" value="1"/>
</dbReference>
<keyword evidence="1" id="KW-0597">Phosphoprotein</keyword>
<dbReference type="InterPro" id="IPR036641">
    <property type="entry name" value="HPT_dom_sf"/>
</dbReference>
<dbReference type="GO" id="GO:0004672">
    <property type="term" value="F:protein kinase activity"/>
    <property type="evidence" value="ECO:0007669"/>
    <property type="project" value="UniProtKB-ARBA"/>
</dbReference>
<evidence type="ECO:0000256" key="1">
    <source>
        <dbReference type="PROSITE-ProRule" id="PRU00110"/>
    </source>
</evidence>
<dbReference type="InterPro" id="IPR008207">
    <property type="entry name" value="Sig_transdc_His_kin_Hpt_dom"/>
</dbReference>